<dbReference type="CDD" id="cd07043">
    <property type="entry name" value="STAS_anti-anti-sigma_factors"/>
    <property type="match status" value="1"/>
</dbReference>
<dbReference type="Pfam" id="PF01740">
    <property type="entry name" value="STAS"/>
    <property type="match status" value="1"/>
</dbReference>
<name>A0A1X7CW60_9BACT</name>
<protein>
    <submittedName>
        <fullName evidence="2">Anti-anti-sigma factor</fullName>
    </submittedName>
</protein>
<organism evidence="2 3">
    <name type="scientific">Desulfovibrio gilichinskyi</name>
    <dbReference type="NCBI Taxonomy" id="1519643"/>
    <lineage>
        <taxon>Bacteria</taxon>
        <taxon>Pseudomonadati</taxon>
        <taxon>Thermodesulfobacteriota</taxon>
        <taxon>Desulfovibrionia</taxon>
        <taxon>Desulfovibrionales</taxon>
        <taxon>Desulfovibrionaceae</taxon>
        <taxon>Desulfovibrio</taxon>
    </lineage>
</organism>
<accession>A0A1X7CW60</accession>
<evidence type="ECO:0000259" key="1">
    <source>
        <dbReference type="PROSITE" id="PS50801"/>
    </source>
</evidence>
<dbReference type="InterPro" id="IPR002645">
    <property type="entry name" value="STAS_dom"/>
</dbReference>
<gene>
    <name evidence="2" type="ORF">SAMN06295933_1340</name>
</gene>
<dbReference type="GO" id="GO:0043856">
    <property type="term" value="F:anti-sigma factor antagonist activity"/>
    <property type="evidence" value="ECO:0007669"/>
    <property type="project" value="TreeGrafter"/>
</dbReference>
<dbReference type="PANTHER" id="PTHR33495">
    <property type="entry name" value="ANTI-SIGMA FACTOR ANTAGONIST TM_1081-RELATED-RELATED"/>
    <property type="match status" value="1"/>
</dbReference>
<dbReference type="AlphaFoldDB" id="A0A1X7CW60"/>
<dbReference type="PROSITE" id="PS50801">
    <property type="entry name" value="STAS"/>
    <property type="match status" value="1"/>
</dbReference>
<dbReference type="InterPro" id="IPR036513">
    <property type="entry name" value="STAS_dom_sf"/>
</dbReference>
<dbReference type="Proteomes" id="UP000192906">
    <property type="component" value="Unassembled WGS sequence"/>
</dbReference>
<reference evidence="3" key="1">
    <citation type="submission" date="2017-04" db="EMBL/GenBank/DDBJ databases">
        <authorList>
            <person name="Varghese N."/>
            <person name="Submissions S."/>
        </authorList>
    </citation>
    <scope>NUCLEOTIDE SEQUENCE [LARGE SCALE GENOMIC DNA]</scope>
    <source>
        <strain evidence="3">K3S</strain>
    </source>
</reference>
<feature type="domain" description="STAS" evidence="1">
    <location>
        <begin position="57"/>
        <end position="154"/>
    </location>
</feature>
<sequence length="161" mass="18187">MTNKHNIKSSNILENRIFSDNLSGQIIGTGHKHDSGESRANLLPFEFFEKKRADSTVLILQGIYNTQTVKYLKTRLYELAGEWDGKLIIDLKKILFIDVACLAAFLKAHKLAESRNGKVVFINRNEKIKRAFQIAKIDSILNIAFSLEEADDLLNGKVHAS</sequence>
<dbReference type="STRING" id="1519643.SAMN06295933_1340"/>
<evidence type="ECO:0000313" key="2">
    <source>
        <dbReference type="EMBL" id="SMF04210.1"/>
    </source>
</evidence>
<dbReference type="SUPFAM" id="SSF52091">
    <property type="entry name" value="SpoIIaa-like"/>
    <property type="match status" value="1"/>
</dbReference>
<dbReference type="RefSeq" id="WP_085100167.1">
    <property type="nucleotide sequence ID" value="NZ_FWZU01000002.1"/>
</dbReference>
<evidence type="ECO:0000313" key="3">
    <source>
        <dbReference type="Proteomes" id="UP000192906"/>
    </source>
</evidence>
<dbReference type="PANTHER" id="PTHR33495:SF2">
    <property type="entry name" value="ANTI-SIGMA FACTOR ANTAGONIST TM_1081-RELATED"/>
    <property type="match status" value="1"/>
</dbReference>
<proteinExistence type="predicted"/>
<dbReference type="EMBL" id="FWZU01000002">
    <property type="protein sequence ID" value="SMF04210.1"/>
    <property type="molecule type" value="Genomic_DNA"/>
</dbReference>
<dbReference type="OrthoDB" id="5456463at2"/>
<dbReference type="Gene3D" id="3.30.750.24">
    <property type="entry name" value="STAS domain"/>
    <property type="match status" value="1"/>
</dbReference>
<keyword evidence="3" id="KW-1185">Reference proteome</keyword>